<organism evidence="2 3">
    <name type="scientific">Pleurodeles waltl</name>
    <name type="common">Iberian ribbed newt</name>
    <dbReference type="NCBI Taxonomy" id="8319"/>
    <lineage>
        <taxon>Eukaryota</taxon>
        <taxon>Metazoa</taxon>
        <taxon>Chordata</taxon>
        <taxon>Craniata</taxon>
        <taxon>Vertebrata</taxon>
        <taxon>Euteleostomi</taxon>
        <taxon>Amphibia</taxon>
        <taxon>Batrachia</taxon>
        <taxon>Caudata</taxon>
        <taxon>Salamandroidea</taxon>
        <taxon>Salamandridae</taxon>
        <taxon>Pleurodelinae</taxon>
        <taxon>Pleurodeles</taxon>
    </lineage>
</organism>
<dbReference type="EMBL" id="JANPWB010000014">
    <property type="protein sequence ID" value="KAJ1096943.1"/>
    <property type="molecule type" value="Genomic_DNA"/>
</dbReference>
<evidence type="ECO:0000313" key="2">
    <source>
        <dbReference type="EMBL" id="KAJ1096943.1"/>
    </source>
</evidence>
<accession>A0AAV7M747</accession>
<evidence type="ECO:0000313" key="3">
    <source>
        <dbReference type="Proteomes" id="UP001066276"/>
    </source>
</evidence>
<name>A0AAV7M747_PLEWA</name>
<keyword evidence="3" id="KW-1185">Reference proteome</keyword>
<protein>
    <submittedName>
        <fullName evidence="2">Uncharacterized protein</fullName>
    </submittedName>
</protein>
<dbReference type="AlphaFoldDB" id="A0AAV7M747"/>
<comment type="caution">
    <text evidence="2">The sequence shown here is derived from an EMBL/GenBank/DDBJ whole genome shotgun (WGS) entry which is preliminary data.</text>
</comment>
<dbReference type="Proteomes" id="UP001066276">
    <property type="component" value="Chromosome 10"/>
</dbReference>
<feature type="region of interest" description="Disordered" evidence="1">
    <location>
        <begin position="43"/>
        <end position="134"/>
    </location>
</feature>
<reference evidence="2" key="1">
    <citation type="journal article" date="2022" name="bioRxiv">
        <title>Sequencing and chromosome-scale assembly of the giantPleurodeles waltlgenome.</title>
        <authorList>
            <person name="Brown T."/>
            <person name="Elewa A."/>
            <person name="Iarovenko S."/>
            <person name="Subramanian E."/>
            <person name="Araus A.J."/>
            <person name="Petzold A."/>
            <person name="Susuki M."/>
            <person name="Suzuki K.-i.T."/>
            <person name="Hayashi T."/>
            <person name="Toyoda A."/>
            <person name="Oliveira C."/>
            <person name="Osipova E."/>
            <person name="Leigh N.D."/>
            <person name="Simon A."/>
            <person name="Yun M.H."/>
        </authorList>
    </citation>
    <scope>NUCLEOTIDE SEQUENCE</scope>
    <source>
        <strain evidence="2">20211129_DDA</strain>
        <tissue evidence="2">Liver</tissue>
    </source>
</reference>
<sequence>MGDFSVSSGPRRGCVFLGILGVRLVLESRCRWPSALLLLFPVREGRWPPAGRESSPPVRSTLPEGGPEGTPEPRLHPGTRSPAATPDQGRSGTASPTPGPGAGTSEARPSGETRPKAPAAAPPRDAVTSLKATG</sequence>
<gene>
    <name evidence="2" type="ORF">NDU88_002073</name>
</gene>
<evidence type="ECO:0000256" key="1">
    <source>
        <dbReference type="SAM" id="MobiDB-lite"/>
    </source>
</evidence>
<proteinExistence type="predicted"/>